<accession>A0A9J6BMV3</accession>
<dbReference type="Gene3D" id="1.10.1450.10">
    <property type="entry name" value="Tetraspanin"/>
    <property type="match status" value="1"/>
</dbReference>
<dbReference type="CDD" id="cd03127">
    <property type="entry name" value="tetraspanin_LEL"/>
    <property type="match status" value="1"/>
</dbReference>
<keyword evidence="2 5" id="KW-0812">Transmembrane</keyword>
<dbReference type="Pfam" id="PF00335">
    <property type="entry name" value="Tetraspanin"/>
    <property type="match status" value="1"/>
</dbReference>
<evidence type="ECO:0008006" key="8">
    <source>
        <dbReference type="Google" id="ProtNLM"/>
    </source>
</evidence>
<reference evidence="6" key="1">
    <citation type="submission" date="2021-03" db="EMBL/GenBank/DDBJ databases">
        <title>Chromosome level genome of the anhydrobiotic midge Polypedilum vanderplanki.</title>
        <authorList>
            <person name="Yoshida Y."/>
            <person name="Kikawada T."/>
            <person name="Gusev O."/>
        </authorList>
    </citation>
    <scope>NUCLEOTIDE SEQUENCE</scope>
    <source>
        <strain evidence="6">NIAS01</strain>
        <tissue evidence="6">Whole body or cell culture</tissue>
    </source>
</reference>
<feature type="transmembrane region" description="Helical" evidence="5">
    <location>
        <begin position="51"/>
        <end position="79"/>
    </location>
</feature>
<feature type="transmembrane region" description="Helical" evidence="5">
    <location>
        <begin position="9"/>
        <end position="31"/>
    </location>
</feature>
<evidence type="ECO:0000313" key="6">
    <source>
        <dbReference type="EMBL" id="KAG5671188.1"/>
    </source>
</evidence>
<keyword evidence="3 5" id="KW-1133">Transmembrane helix</keyword>
<evidence type="ECO:0000313" key="7">
    <source>
        <dbReference type="Proteomes" id="UP001107558"/>
    </source>
</evidence>
<organism evidence="6 7">
    <name type="scientific">Polypedilum vanderplanki</name>
    <name type="common">Sleeping chironomid midge</name>
    <dbReference type="NCBI Taxonomy" id="319348"/>
    <lineage>
        <taxon>Eukaryota</taxon>
        <taxon>Metazoa</taxon>
        <taxon>Ecdysozoa</taxon>
        <taxon>Arthropoda</taxon>
        <taxon>Hexapoda</taxon>
        <taxon>Insecta</taxon>
        <taxon>Pterygota</taxon>
        <taxon>Neoptera</taxon>
        <taxon>Endopterygota</taxon>
        <taxon>Diptera</taxon>
        <taxon>Nematocera</taxon>
        <taxon>Chironomoidea</taxon>
        <taxon>Chironomidae</taxon>
        <taxon>Chironominae</taxon>
        <taxon>Polypedilum</taxon>
        <taxon>Polypedilum</taxon>
    </lineage>
</organism>
<evidence type="ECO:0000256" key="4">
    <source>
        <dbReference type="ARBA" id="ARBA00023136"/>
    </source>
</evidence>
<gene>
    <name evidence="6" type="ORF">PVAND_001399</name>
</gene>
<protein>
    <recommendedName>
        <fullName evidence="8">Tetraspanin</fullName>
    </recommendedName>
</protein>
<comment type="subcellular location">
    <subcellularLocation>
        <location evidence="1">Membrane</location>
        <topology evidence="1">Multi-pass membrane protein</topology>
    </subcellularLocation>
</comment>
<dbReference type="EMBL" id="JADBJN010000003">
    <property type="protein sequence ID" value="KAG5671188.1"/>
    <property type="molecule type" value="Genomic_DNA"/>
</dbReference>
<dbReference type="InterPro" id="IPR018499">
    <property type="entry name" value="Tetraspanin/Peripherin"/>
</dbReference>
<comment type="caution">
    <text evidence="6">The sequence shown here is derived from an EMBL/GenBank/DDBJ whole genome shotgun (WGS) entry which is preliminary data.</text>
</comment>
<dbReference type="OrthoDB" id="9836210at2759"/>
<evidence type="ECO:0000256" key="5">
    <source>
        <dbReference type="SAM" id="Phobius"/>
    </source>
</evidence>
<name>A0A9J6BMV3_POLVA</name>
<proteinExistence type="predicted"/>
<keyword evidence="7" id="KW-1185">Reference proteome</keyword>
<keyword evidence="4 5" id="KW-0472">Membrane</keyword>
<feature type="transmembrane region" description="Helical" evidence="5">
    <location>
        <begin position="91"/>
        <end position="113"/>
    </location>
</feature>
<evidence type="ECO:0000256" key="2">
    <source>
        <dbReference type="ARBA" id="ARBA00022692"/>
    </source>
</evidence>
<evidence type="ECO:0000256" key="3">
    <source>
        <dbReference type="ARBA" id="ARBA00022989"/>
    </source>
</evidence>
<dbReference type="AlphaFoldDB" id="A0A9J6BMV3"/>
<dbReference type="SUPFAM" id="SSF48652">
    <property type="entry name" value="Tetraspanin"/>
    <property type="match status" value="1"/>
</dbReference>
<feature type="transmembrane region" description="Helical" evidence="5">
    <location>
        <begin position="216"/>
        <end position="236"/>
    </location>
</feature>
<sequence length="283" mass="33289">MRSEKSFKCLYRVLIFLLASEIILGILISIICEYVKLFIQSHFFQIDSHEVQSVIFIIKIFGLHISICFFCGIMVISLVNDVYTHHLKFLIKLWIFFLIESSIGSLFLTWMFVDTINYVTSNLENSLIDGIKLYTKDPMWVLIWDDLQYDYKCCGIYNHTDWAKIVHKSTKEISTAWLPFSCAKNHYPLKNILEEDNIFSTGCFEVLSEIMERLKVIIVSINVIISILMVLIIILMRTAFTYKRIYTEFYSDFESDESIELQPQQTENETCRKYGAFKNKMCH</sequence>
<dbReference type="GO" id="GO:0016020">
    <property type="term" value="C:membrane"/>
    <property type="evidence" value="ECO:0007669"/>
    <property type="project" value="UniProtKB-SubCell"/>
</dbReference>
<dbReference type="Proteomes" id="UP001107558">
    <property type="component" value="Chromosome 3"/>
</dbReference>
<dbReference type="InterPro" id="IPR008952">
    <property type="entry name" value="Tetraspanin_EC2_sf"/>
</dbReference>
<evidence type="ECO:0000256" key="1">
    <source>
        <dbReference type="ARBA" id="ARBA00004141"/>
    </source>
</evidence>